<dbReference type="Proteomes" id="UP001067708">
    <property type="component" value="Unassembled WGS sequence"/>
</dbReference>
<protein>
    <recommendedName>
        <fullName evidence="4">DUF2642 domain-containing protein</fullName>
    </recommendedName>
</protein>
<feature type="region of interest" description="Disordered" evidence="1">
    <location>
        <begin position="297"/>
        <end position="319"/>
    </location>
</feature>
<gene>
    <name evidence="2" type="ORF">O0535_11100</name>
</gene>
<name>A0ABT4HXK5_9BACL</name>
<sequence length="352" mass="40030">MSGDTYTCIVNILIGQMKGAMYNMFDITTLQSLVGKTVRLYRGGAESIRGILLAAKSNYLVQLTEDSQVLYYYLPPLTSIEEDFRNPPFEIKKGIPQEVIEAESYEQLLKSLVNKRVRINQIGKDSYTGLLRFAGTDYVVLQTEKETFVYYQLSEIKCIGILEKTHGRFQKDGTHSKFGTTGPLYRLHDAPNFSALLAKLRNTFVHVHFTSYEPISGILTETDQNQIALVHNKELVWISKATIASLTTTKTTTTTSSSSSDTVFPVDNQRRVGNQNARHVGNREVFCLHVKKRDRHKRKHFSTPPAVRIRPKKNPSKHQISLKTQYPFKQRGNSLQAVTIKLPGVSYPKWKR</sequence>
<evidence type="ECO:0000313" key="2">
    <source>
        <dbReference type="EMBL" id="MCZ0831303.1"/>
    </source>
</evidence>
<keyword evidence="3" id="KW-1185">Reference proteome</keyword>
<proteinExistence type="predicted"/>
<comment type="caution">
    <text evidence="2">The sequence shown here is derived from an EMBL/GenBank/DDBJ whole genome shotgun (WGS) entry which is preliminary data.</text>
</comment>
<dbReference type="EMBL" id="JAPTNG010000007">
    <property type="protein sequence ID" value="MCZ0831303.1"/>
    <property type="molecule type" value="Genomic_DNA"/>
</dbReference>
<evidence type="ECO:0000256" key="1">
    <source>
        <dbReference type="SAM" id="MobiDB-lite"/>
    </source>
</evidence>
<accession>A0ABT4HXK5</accession>
<evidence type="ECO:0008006" key="4">
    <source>
        <dbReference type="Google" id="ProtNLM"/>
    </source>
</evidence>
<evidence type="ECO:0000313" key="3">
    <source>
        <dbReference type="Proteomes" id="UP001067708"/>
    </source>
</evidence>
<organism evidence="2 3">
    <name type="scientific">Brevibacillus halotolerans</name>
    <dbReference type="NCBI Taxonomy" id="1507437"/>
    <lineage>
        <taxon>Bacteria</taxon>
        <taxon>Bacillati</taxon>
        <taxon>Bacillota</taxon>
        <taxon>Bacilli</taxon>
        <taxon>Bacillales</taxon>
        <taxon>Paenibacillaceae</taxon>
        <taxon>Brevibacillus</taxon>
    </lineage>
</organism>
<reference evidence="2" key="1">
    <citation type="submission" date="2022-09" db="EMBL/GenBank/DDBJ databases">
        <title>Genome analysis and characterization of larvicidal activity of Brevibacillus strains.</title>
        <authorList>
            <person name="Patrusheva E.V."/>
            <person name="Izotova A.O."/>
            <person name="Toshchakov S.V."/>
            <person name="Sineoky S.P."/>
        </authorList>
    </citation>
    <scope>NUCLEOTIDE SEQUENCE</scope>
    <source>
        <strain evidence="2">VKPM_B-13244</strain>
    </source>
</reference>